<keyword evidence="2" id="KW-0378">Hydrolase</keyword>
<dbReference type="InterPro" id="IPR000560">
    <property type="entry name" value="His_Pase_clade-2"/>
</dbReference>
<dbReference type="Pfam" id="PF00328">
    <property type="entry name" value="His_Phos_2"/>
    <property type="match status" value="1"/>
</dbReference>
<dbReference type="OrthoDB" id="10257284at2759"/>
<proteinExistence type="inferred from homology"/>
<reference evidence="4" key="1">
    <citation type="submission" date="2013-12" db="EMBL/GenBank/DDBJ databases">
        <title>The Genome Sequence of Aphanomyces astaci APO3.</title>
        <authorList>
            <consortium name="The Broad Institute Genomics Platform"/>
            <person name="Russ C."/>
            <person name="Tyler B."/>
            <person name="van West P."/>
            <person name="Dieguez-Uribeondo J."/>
            <person name="Young S.K."/>
            <person name="Zeng Q."/>
            <person name="Gargeya S."/>
            <person name="Fitzgerald M."/>
            <person name="Abouelleil A."/>
            <person name="Alvarado L."/>
            <person name="Chapman S.B."/>
            <person name="Gainer-Dewar J."/>
            <person name="Goldberg J."/>
            <person name="Griggs A."/>
            <person name="Gujja S."/>
            <person name="Hansen M."/>
            <person name="Howarth C."/>
            <person name="Imamovic A."/>
            <person name="Ireland A."/>
            <person name="Larimer J."/>
            <person name="McCowan C."/>
            <person name="Murphy C."/>
            <person name="Pearson M."/>
            <person name="Poon T.W."/>
            <person name="Priest M."/>
            <person name="Roberts A."/>
            <person name="Saif S."/>
            <person name="Shea T."/>
            <person name="Sykes S."/>
            <person name="Wortman J."/>
            <person name="Nusbaum C."/>
            <person name="Birren B."/>
        </authorList>
    </citation>
    <scope>NUCLEOTIDE SEQUENCE [LARGE SCALE GENOMIC DNA]</scope>
    <source>
        <strain evidence="4">APO3</strain>
    </source>
</reference>
<evidence type="ECO:0000256" key="3">
    <source>
        <dbReference type="SAM" id="SignalP"/>
    </source>
</evidence>
<dbReference type="GO" id="GO:0016791">
    <property type="term" value="F:phosphatase activity"/>
    <property type="evidence" value="ECO:0007669"/>
    <property type="project" value="TreeGrafter"/>
</dbReference>
<sequence length="500" mass="55834">MKKVVAALLAPLALASTYDEWDLPNYCMATDTMDKVAIPPLTSNRPMELVQAQVIARHGARAPYSRVFCWETAPSPVNAVWNCSTSSVWSGDIMANDANNRGFGRLYKKQYMDGGNVLSGTCAVGGLLPLGREQHRRVGELLRKAYIGEGPLKLFNSSNLNTLHKHEIYLRSDDQERTLGSGQALVDGLFPYDVTDDSDTEHMLTWMTADGATDYIDHKSDNSCPALPFILGQVQATPEWAALSRDVAPLQAEFERVVNGTFSWDTCLECLMIARCNDLALPPGMTQELFDGLIQHVQARKKLVLTFQGGRYAKVDMHHMWADVLQRIDKIIADPEHAPKLSITIGHDSTIMPMMALLLGDRWDGAWTTYAGTLVLELYKVVPTVTLRNDESKHPTNDASAAYAVRAVYNGQPLLLPFCSDYLCEWTVFNDTFAFAREWRPCAVPTTSMSAVPTDRRWKPHGLHWVASAVMFSGCVSMTVVMMRELRHRQEDPTTRYLLA</sequence>
<dbReference type="InterPro" id="IPR033379">
    <property type="entry name" value="Acid_Pase_AS"/>
</dbReference>
<dbReference type="InterPro" id="IPR029033">
    <property type="entry name" value="His_PPase_superfam"/>
</dbReference>
<evidence type="ECO:0000313" key="4">
    <source>
        <dbReference type="EMBL" id="ETV65933.1"/>
    </source>
</evidence>
<dbReference type="PROSITE" id="PS00616">
    <property type="entry name" value="HIS_ACID_PHOSPHAT_1"/>
    <property type="match status" value="1"/>
</dbReference>
<dbReference type="PANTHER" id="PTHR11567:SF110">
    <property type="entry name" value="2-PHOSPHOXYLOSE PHOSPHATASE 1"/>
    <property type="match status" value="1"/>
</dbReference>
<dbReference type="SUPFAM" id="SSF53254">
    <property type="entry name" value="Phosphoglycerate mutase-like"/>
    <property type="match status" value="1"/>
</dbReference>
<comment type="similarity">
    <text evidence="1">Belongs to the histidine acid phosphatase family.</text>
</comment>
<feature type="chain" id="PRO_5012633121" description="Histidine acid phosphatase" evidence="3">
    <location>
        <begin position="16"/>
        <end position="500"/>
    </location>
</feature>
<dbReference type="STRING" id="112090.W4FGP7"/>
<gene>
    <name evidence="4" type="ORF">H257_17481</name>
</gene>
<name>W4FGP7_APHAT</name>
<dbReference type="PANTHER" id="PTHR11567">
    <property type="entry name" value="ACID PHOSPHATASE-RELATED"/>
    <property type="match status" value="1"/>
</dbReference>
<dbReference type="AlphaFoldDB" id="W4FGP7"/>
<feature type="signal peptide" evidence="3">
    <location>
        <begin position="1"/>
        <end position="15"/>
    </location>
</feature>
<dbReference type="RefSeq" id="XP_009844589.1">
    <property type="nucleotide sequence ID" value="XM_009846287.1"/>
</dbReference>
<dbReference type="CDD" id="cd07061">
    <property type="entry name" value="HP_HAP_like"/>
    <property type="match status" value="1"/>
</dbReference>
<dbReference type="EMBL" id="KI913221">
    <property type="protein sequence ID" value="ETV65933.1"/>
    <property type="molecule type" value="Genomic_DNA"/>
</dbReference>
<evidence type="ECO:0000256" key="1">
    <source>
        <dbReference type="ARBA" id="ARBA00005375"/>
    </source>
</evidence>
<accession>W4FGP7</accession>
<dbReference type="Gene3D" id="3.40.50.1240">
    <property type="entry name" value="Phosphoglycerate mutase-like"/>
    <property type="match status" value="1"/>
</dbReference>
<evidence type="ECO:0008006" key="5">
    <source>
        <dbReference type="Google" id="ProtNLM"/>
    </source>
</evidence>
<dbReference type="InterPro" id="IPR050645">
    <property type="entry name" value="Histidine_acid_phosphatase"/>
</dbReference>
<protein>
    <recommendedName>
        <fullName evidence="5">Histidine acid phosphatase</fullName>
    </recommendedName>
</protein>
<dbReference type="GeneID" id="20819477"/>
<organism evidence="4">
    <name type="scientific">Aphanomyces astaci</name>
    <name type="common">Crayfish plague agent</name>
    <dbReference type="NCBI Taxonomy" id="112090"/>
    <lineage>
        <taxon>Eukaryota</taxon>
        <taxon>Sar</taxon>
        <taxon>Stramenopiles</taxon>
        <taxon>Oomycota</taxon>
        <taxon>Saprolegniomycetes</taxon>
        <taxon>Saprolegniales</taxon>
        <taxon>Verrucalvaceae</taxon>
        <taxon>Aphanomyces</taxon>
    </lineage>
</organism>
<dbReference type="VEuPathDB" id="FungiDB:H257_17481"/>
<evidence type="ECO:0000256" key="2">
    <source>
        <dbReference type="ARBA" id="ARBA00022801"/>
    </source>
</evidence>
<keyword evidence="3" id="KW-0732">Signal</keyword>